<dbReference type="AlphaFoldDB" id="A0A383D2Y9"/>
<dbReference type="EMBL" id="UINC01213832">
    <property type="protein sequence ID" value="SVE38781.1"/>
    <property type="molecule type" value="Genomic_DNA"/>
</dbReference>
<organism evidence="1">
    <name type="scientific">marine metagenome</name>
    <dbReference type="NCBI Taxonomy" id="408172"/>
    <lineage>
        <taxon>unclassified sequences</taxon>
        <taxon>metagenomes</taxon>
        <taxon>ecological metagenomes</taxon>
    </lineage>
</organism>
<name>A0A383D2Y9_9ZZZZ</name>
<accession>A0A383D2Y9</accession>
<reference evidence="1" key="1">
    <citation type="submission" date="2018-05" db="EMBL/GenBank/DDBJ databases">
        <authorList>
            <person name="Lanie J.A."/>
            <person name="Ng W.-L."/>
            <person name="Kazmierczak K.M."/>
            <person name="Andrzejewski T.M."/>
            <person name="Davidsen T.M."/>
            <person name="Wayne K.J."/>
            <person name="Tettelin H."/>
            <person name="Glass J.I."/>
            <person name="Rusch D."/>
            <person name="Podicherti R."/>
            <person name="Tsui H.-C.T."/>
            <person name="Winkler M.E."/>
        </authorList>
    </citation>
    <scope>NUCLEOTIDE SEQUENCE</scope>
</reference>
<gene>
    <name evidence="1" type="ORF">METZ01_LOCUS491635</name>
</gene>
<protein>
    <submittedName>
        <fullName evidence="1">Uncharacterized protein</fullName>
    </submittedName>
</protein>
<proteinExistence type="predicted"/>
<feature type="non-terminal residue" evidence="1">
    <location>
        <position position="1"/>
    </location>
</feature>
<sequence>RYAYRQFYLRPSYIFKRILKTRSLSDLIRYIKGAIALVKGSYLISLGKKKETIKY</sequence>
<evidence type="ECO:0000313" key="1">
    <source>
        <dbReference type="EMBL" id="SVE38781.1"/>
    </source>
</evidence>